<sequence>MAKYDPLCRYLRRQRLAEFELSFAEMERVISGMLPGRATRPQWWTNVPDTDSTHVQRRAWADAGYEALLIVGKDRVRFKRTAQP</sequence>
<organism evidence="2 3">
    <name type="scientific">Caulobacter vibrioides</name>
    <name type="common">Caulobacter crescentus</name>
    <dbReference type="NCBI Taxonomy" id="155892"/>
    <lineage>
        <taxon>Bacteria</taxon>
        <taxon>Pseudomonadati</taxon>
        <taxon>Pseudomonadota</taxon>
        <taxon>Alphaproteobacteria</taxon>
        <taxon>Caulobacterales</taxon>
        <taxon>Caulobacteraceae</taxon>
        <taxon>Caulobacter</taxon>
    </lineage>
</organism>
<dbReference type="AlphaFoldDB" id="A0A258CVF7"/>
<comment type="caution">
    <text evidence="2">The sequence shown here is derived from an EMBL/GenBank/DDBJ whole genome shotgun (WGS) entry which is preliminary data.</text>
</comment>
<reference evidence="2 3" key="1">
    <citation type="submission" date="2017-03" db="EMBL/GenBank/DDBJ databases">
        <title>Lifting the veil on microbial sulfur biogeochemistry in mining wastewaters.</title>
        <authorList>
            <person name="Kantor R.S."/>
            <person name="Colenbrander Nelson T."/>
            <person name="Marshall S."/>
            <person name="Bennett D."/>
            <person name="Apte S."/>
            <person name="Camacho D."/>
            <person name="Thomas B.C."/>
            <person name="Warren L.A."/>
            <person name="Banfield J.F."/>
        </authorList>
    </citation>
    <scope>NUCLEOTIDE SEQUENCE [LARGE SCALE GENOMIC DNA]</scope>
    <source>
        <strain evidence="2">32-67-7</strain>
    </source>
</reference>
<evidence type="ECO:0000313" key="2">
    <source>
        <dbReference type="EMBL" id="OYW99343.1"/>
    </source>
</evidence>
<protein>
    <recommendedName>
        <fullName evidence="1">DUF7662 domain-containing protein</fullName>
    </recommendedName>
</protein>
<dbReference type="EMBL" id="NCDQ01000407">
    <property type="protein sequence ID" value="OYW99343.1"/>
    <property type="molecule type" value="Genomic_DNA"/>
</dbReference>
<name>A0A258CVF7_CAUVI</name>
<evidence type="ECO:0000259" key="1">
    <source>
        <dbReference type="Pfam" id="PF24698"/>
    </source>
</evidence>
<gene>
    <name evidence="2" type="ORF">B7Z12_18250</name>
</gene>
<evidence type="ECO:0000313" key="3">
    <source>
        <dbReference type="Proteomes" id="UP000215616"/>
    </source>
</evidence>
<dbReference type="Proteomes" id="UP000215616">
    <property type="component" value="Unassembled WGS sequence"/>
</dbReference>
<dbReference type="InterPro" id="IPR056079">
    <property type="entry name" value="DUF7662"/>
</dbReference>
<feature type="domain" description="DUF7662" evidence="1">
    <location>
        <begin position="4"/>
        <end position="80"/>
    </location>
</feature>
<proteinExistence type="predicted"/>
<dbReference type="Pfam" id="PF24698">
    <property type="entry name" value="DUF7662"/>
    <property type="match status" value="1"/>
</dbReference>
<accession>A0A258CVF7</accession>